<comment type="cofactor">
    <cofactor evidence="1">
        <name>FAD</name>
        <dbReference type="ChEBI" id="CHEBI:57692"/>
    </cofactor>
</comment>
<sequence length="200" mass="21023">MTAGIAFEETMQGGFALGETEPAEGAAAGRRAGTRLAMHAAVAIDDLAAFVADPEHPGRLSGVVDFPPLGVGLAAPTGVFRLFSTARGEGGGRRMVYELAFTADDTPYYLAGEKRLHDDPGPDLWRDTTTLYTRLHRGEDAAGEVVGAGILELGVPQLTALLSTLRVTGDGDARTLATFGGFFFGELWDLYAPLARGGRP</sequence>
<dbReference type="PANTHER" id="PTHR47470:SF1">
    <property type="entry name" value="FAD-DEPENDENT OXIDOREDUCTASE 2 FAD BINDING DOMAIN-CONTAINING PROTEIN"/>
    <property type="match status" value="1"/>
</dbReference>
<keyword evidence="4" id="KW-0274">FAD</keyword>
<gene>
    <name evidence="6" type="ORF">BEI_3107</name>
</gene>
<dbReference type="KEGG" id="hbe:BEI_3107"/>
<protein>
    <submittedName>
        <fullName evidence="6">Uncharacterized protein</fullName>
    </submittedName>
</protein>
<dbReference type="AlphaFoldDB" id="A0A291PB21"/>
<evidence type="ECO:0000313" key="7">
    <source>
        <dbReference type="Proteomes" id="UP000219993"/>
    </source>
</evidence>
<keyword evidence="7" id="KW-1185">Reference proteome</keyword>
<evidence type="ECO:0000313" key="6">
    <source>
        <dbReference type="EMBL" id="ATJ84094.1"/>
    </source>
</evidence>
<evidence type="ECO:0000256" key="5">
    <source>
        <dbReference type="ARBA" id="ARBA00023002"/>
    </source>
</evidence>
<keyword evidence="3" id="KW-0285">Flavoprotein</keyword>
<name>A0A291PB21_9GAMM</name>
<dbReference type="InterPro" id="IPR052542">
    <property type="entry name" value="Cholesterol_Oxidase"/>
</dbReference>
<comment type="similarity">
    <text evidence="2">Belongs to the GMC oxidoreductase family.</text>
</comment>
<dbReference type="Proteomes" id="UP000219993">
    <property type="component" value="Chromosome"/>
</dbReference>
<keyword evidence="5" id="KW-0560">Oxidoreductase</keyword>
<dbReference type="OrthoDB" id="2339873at2"/>
<dbReference type="EMBL" id="CP021435">
    <property type="protein sequence ID" value="ATJ84094.1"/>
    <property type="molecule type" value="Genomic_DNA"/>
</dbReference>
<dbReference type="GO" id="GO:0016491">
    <property type="term" value="F:oxidoreductase activity"/>
    <property type="evidence" value="ECO:0007669"/>
    <property type="project" value="UniProtKB-KW"/>
</dbReference>
<evidence type="ECO:0000256" key="1">
    <source>
        <dbReference type="ARBA" id="ARBA00001974"/>
    </source>
</evidence>
<accession>A0A291PB21</accession>
<proteinExistence type="inferred from homology"/>
<dbReference type="PANTHER" id="PTHR47470">
    <property type="entry name" value="CHOLESTEROL OXIDASE"/>
    <property type="match status" value="1"/>
</dbReference>
<evidence type="ECO:0000256" key="3">
    <source>
        <dbReference type="ARBA" id="ARBA00022630"/>
    </source>
</evidence>
<evidence type="ECO:0000256" key="4">
    <source>
        <dbReference type="ARBA" id="ARBA00022827"/>
    </source>
</evidence>
<reference evidence="6 7" key="1">
    <citation type="journal article" date="2017" name="Sci. Rep.">
        <title>Revealing the Saline Adaptation Strategies of the Halophilic Bacterium Halomonas beimenensis through High-throughput Omics and Transposon Mutagenesis Approaches.</title>
        <authorList>
            <person name="Chen Y.H."/>
            <person name="Lin S.S."/>
            <person name="Shyu Y.T."/>
        </authorList>
    </citation>
    <scope>NUCLEOTIDE SEQUENCE [LARGE SCALE GENOMIC DNA]</scope>
    <source>
        <strain evidence="6 7">NTU-111</strain>
    </source>
</reference>
<dbReference type="RefSeq" id="WP_097790336.1">
    <property type="nucleotide sequence ID" value="NZ_BAAADT010000037.1"/>
</dbReference>
<organism evidence="6 7">
    <name type="scientific">Halomonas beimenensis</name>
    <dbReference type="NCBI Taxonomy" id="475662"/>
    <lineage>
        <taxon>Bacteria</taxon>
        <taxon>Pseudomonadati</taxon>
        <taxon>Pseudomonadota</taxon>
        <taxon>Gammaproteobacteria</taxon>
        <taxon>Oceanospirillales</taxon>
        <taxon>Halomonadaceae</taxon>
        <taxon>Halomonas</taxon>
    </lineage>
</organism>
<evidence type="ECO:0000256" key="2">
    <source>
        <dbReference type="ARBA" id="ARBA00010790"/>
    </source>
</evidence>